<dbReference type="PANTHER" id="PTHR31905:SF2">
    <property type="entry name" value="PROTEIN MIX23"/>
    <property type="match status" value="1"/>
</dbReference>
<evidence type="ECO:0000256" key="3">
    <source>
        <dbReference type="ARBA" id="ARBA00030733"/>
    </source>
</evidence>
<proteinExistence type="inferred from homology"/>
<keyword evidence="6" id="KW-1185">Reference proteome</keyword>
<sequence>MSTQFEVEFSLEQWEEKLEKFHSMEKESTSSLMEYAAKNEEKYLNCQYDEIMAQIKACGKINDQLIHAGHELDPVDHLWKYLKRYEKIAEETYHYVGYMRASISGKISASGESQPQHDDEEDDDTPRKIMLMENCLRDFESKLERGSNRRNSSNRKMPLNVPVAPEPEVAIENAPCNDFLAFQDILRKMRIVDDKIVYALNSTIPTESFRGSVDAGERCRQLYHQLKVTLDRREHALKRCANEMSDSVSELVRQKESSPGDLNVLKSLGKQQNSLRLIRSELYVEDILRDRTFKVFFDKCRHFYTPDDAQK</sequence>
<dbReference type="PANTHER" id="PTHR31905">
    <property type="entry name" value="COILED-COIL DOMAIN-CONTAINING PROTEIN 58"/>
    <property type="match status" value="1"/>
</dbReference>
<name>A0A7R9BUW7_9CRUS</name>
<dbReference type="EMBL" id="CAJPEX010003404">
    <property type="protein sequence ID" value="CAG0922195.1"/>
    <property type="molecule type" value="Genomic_DNA"/>
</dbReference>
<dbReference type="AlphaFoldDB" id="A0A7R9BUW7"/>
<evidence type="ECO:0000313" key="5">
    <source>
        <dbReference type="EMBL" id="CAD7282043.1"/>
    </source>
</evidence>
<gene>
    <name evidence="5" type="ORF">NMOB1V02_LOCUS9675</name>
</gene>
<dbReference type="InterPro" id="IPR019171">
    <property type="entry name" value="MIX23"/>
</dbReference>
<organism evidence="5">
    <name type="scientific">Notodromas monacha</name>
    <dbReference type="NCBI Taxonomy" id="399045"/>
    <lineage>
        <taxon>Eukaryota</taxon>
        <taxon>Metazoa</taxon>
        <taxon>Ecdysozoa</taxon>
        <taxon>Arthropoda</taxon>
        <taxon>Crustacea</taxon>
        <taxon>Oligostraca</taxon>
        <taxon>Ostracoda</taxon>
        <taxon>Podocopa</taxon>
        <taxon>Podocopida</taxon>
        <taxon>Cypridocopina</taxon>
        <taxon>Cypridoidea</taxon>
        <taxon>Cyprididae</taxon>
        <taxon>Notodromas</taxon>
    </lineage>
</organism>
<dbReference type="EMBL" id="OA885441">
    <property type="protein sequence ID" value="CAD7282043.1"/>
    <property type="molecule type" value="Genomic_DNA"/>
</dbReference>
<evidence type="ECO:0000256" key="2">
    <source>
        <dbReference type="ARBA" id="ARBA00024228"/>
    </source>
</evidence>
<evidence type="ECO:0000256" key="4">
    <source>
        <dbReference type="SAM" id="MobiDB-lite"/>
    </source>
</evidence>
<evidence type="ECO:0000256" key="1">
    <source>
        <dbReference type="ARBA" id="ARBA00024204"/>
    </source>
</evidence>
<dbReference type="Proteomes" id="UP000678499">
    <property type="component" value="Unassembled WGS sequence"/>
</dbReference>
<protein>
    <recommendedName>
        <fullName evidence="2">Protein MIX23</fullName>
    </recommendedName>
    <alternativeName>
        <fullName evidence="3">Coiled-coil domain-containing protein 58</fullName>
    </alternativeName>
</protein>
<feature type="region of interest" description="Disordered" evidence="4">
    <location>
        <begin position="107"/>
        <end position="126"/>
    </location>
</feature>
<dbReference type="GO" id="GO:0005758">
    <property type="term" value="C:mitochondrial intermembrane space"/>
    <property type="evidence" value="ECO:0007669"/>
    <property type="project" value="InterPro"/>
</dbReference>
<dbReference type="OrthoDB" id="5593818at2759"/>
<comment type="similarity">
    <text evidence="1">Belongs to the MIX23 family.</text>
</comment>
<accession>A0A7R9BUW7</accession>
<evidence type="ECO:0000313" key="6">
    <source>
        <dbReference type="Proteomes" id="UP000678499"/>
    </source>
</evidence>
<reference evidence="5" key="1">
    <citation type="submission" date="2020-11" db="EMBL/GenBank/DDBJ databases">
        <authorList>
            <person name="Tran Van P."/>
        </authorList>
    </citation>
    <scope>NUCLEOTIDE SEQUENCE</scope>
</reference>
<dbReference type="Pfam" id="PF09774">
    <property type="entry name" value="MIX23"/>
    <property type="match status" value="1"/>
</dbReference>